<accession>A0A1F7GRZ4</accession>
<keyword evidence="1 3" id="KW-0689">Ribosomal protein</keyword>
<dbReference type="HAMAP" id="MF_00385">
    <property type="entry name" value="Ribosomal_bS16"/>
    <property type="match status" value="1"/>
</dbReference>
<dbReference type="Proteomes" id="UP000177026">
    <property type="component" value="Unassembled WGS sequence"/>
</dbReference>
<dbReference type="EMBL" id="MFZI01000012">
    <property type="protein sequence ID" value="OGK21808.1"/>
    <property type="molecule type" value="Genomic_DNA"/>
</dbReference>
<proteinExistence type="inferred from homology"/>
<gene>
    <name evidence="3" type="primary">rpsP</name>
    <name evidence="4" type="ORF">A2866_03540</name>
</gene>
<comment type="caution">
    <text evidence="4">The sequence shown here is derived from an EMBL/GenBank/DDBJ whole genome shotgun (WGS) entry which is preliminary data.</text>
</comment>
<dbReference type="SUPFAM" id="SSF54565">
    <property type="entry name" value="Ribosomal protein S16"/>
    <property type="match status" value="1"/>
</dbReference>
<dbReference type="GO" id="GO:0006412">
    <property type="term" value="P:translation"/>
    <property type="evidence" value="ECO:0007669"/>
    <property type="project" value="UniProtKB-UniRule"/>
</dbReference>
<evidence type="ECO:0000313" key="4">
    <source>
        <dbReference type="EMBL" id="OGK21808.1"/>
    </source>
</evidence>
<keyword evidence="2 3" id="KW-0687">Ribonucleoprotein</keyword>
<evidence type="ECO:0000256" key="2">
    <source>
        <dbReference type="ARBA" id="ARBA00023274"/>
    </source>
</evidence>
<dbReference type="InterPro" id="IPR000307">
    <property type="entry name" value="Ribosomal_bS16"/>
</dbReference>
<dbReference type="GO" id="GO:0015935">
    <property type="term" value="C:small ribosomal subunit"/>
    <property type="evidence" value="ECO:0007669"/>
    <property type="project" value="TreeGrafter"/>
</dbReference>
<dbReference type="PANTHER" id="PTHR12919">
    <property type="entry name" value="30S RIBOSOMAL PROTEIN S16"/>
    <property type="match status" value="1"/>
</dbReference>
<dbReference type="PANTHER" id="PTHR12919:SF20">
    <property type="entry name" value="SMALL RIBOSOMAL SUBUNIT PROTEIN BS16M"/>
    <property type="match status" value="1"/>
</dbReference>
<reference evidence="4 5" key="1">
    <citation type="journal article" date="2016" name="Nat. Commun.">
        <title>Thousands of microbial genomes shed light on interconnected biogeochemical processes in an aquifer system.</title>
        <authorList>
            <person name="Anantharaman K."/>
            <person name="Brown C.T."/>
            <person name="Hug L.A."/>
            <person name="Sharon I."/>
            <person name="Castelle C.J."/>
            <person name="Probst A.J."/>
            <person name="Thomas B.C."/>
            <person name="Singh A."/>
            <person name="Wilkins M.J."/>
            <person name="Karaoz U."/>
            <person name="Brodie E.L."/>
            <person name="Williams K.H."/>
            <person name="Hubbard S.S."/>
            <person name="Banfield J.F."/>
        </authorList>
    </citation>
    <scope>NUCLEOTIDE SEQUENCE [LARGE SCALE GENOMIC DNA]</scope>
</reference>
<dbReference type="GO" id="GO:0005737">
    <property type="term" value="C:cytoplasm"/>
    <property type="evidence" value="ECO:0007669"/>
    <property type="project" value="UniProtKB-ARBA"/>
</dbReference>
<organism evidence="4 5">
    <name type="scientific">Candidatus Roizmanbacteria bacterium RIFCSPHIGHO2_01_FULL_39_8</name>
    <dbReference type="NCBI Taxonomy" id="1802033"/>
    <lineage>
        <taxon>Bacteria</taxon>
        <taxon>Candidatus Roizmaniibacteriota</taxon>
    </lineage>
</organism>
<evidence type="ECO:0000313" key="5">
    <source>
        <dbReference type="Proteomes" id="UP000177026"/>
    </source>
</evidence>
<dbReference type="Gene3D" id="3.30.1320.10">
    <property type="match status" value="1"/>
</dbReference>
<evidence type="ECO:0000256" key="3">
    <source>
        <dbReference type="HAMAP-Rule" id="MF_00385"/>
    </source>
</evidence>
<name>A0A1F7GRZ4_9BACT</name>
<dbReference type="Pfam" id="PF00886">
    <property type="entry name" value="Ribosomal_S16"/>
    <property type="match status" value="1"/>
</dbReference>
<evidence type="ECO:0000256" key="1">
    <source>
        <dbReference type="ARBA" id="ARBA00022980"/>
    </source>
</evidence>
<dbReference type="GO" id="GO:0003735">
    <property type="term" value="F:structural constituent of ribosome"/>
    <property type="evidence" value="ECO:0007669"/>
    <property type="project" value="InterPro"/>
</dbReference>
<dbReference type="InterPro" id="IPR023803">
    <property type="entry name" value="Ribosomal_bS16_dom_sf"/>
</dbReference>
<dbReference type="NCBIfam" id="TIGR00002">
    <property type="entry name" value="S16"/>
    <property type="match status" value="1"/>
</dbReference>
<dbReference type="AlphaFoldDB" id="A0A1F7GRZ4"/>
<sequence length="79" mass="9034">MAVAIKLMRLGKKGKPFYRIVVMDKRKKRNGAYLENLGTYDPKLAPAKLEYDKDKLKNWLSKGAILTEGLRKLLGKNVK</sequence>
<protein>
    <recommendedName>
        <fullName evidence="3">Small ribosomal subunit protein bS16</fullName>
    </recommendedName>
</protein>
<comment type="similarity">
    <text evidence="3">Belongs to the bacterial ribosomal protein bS16 family.</text>
</comment>